<evidence type="ECO:0000256" key="2">
    <source>
        <dbReference type="ARBA" id="ARBA00010400"/>
    </source>
</evidence>
<comment type="similarity">
    <text evidence="2 5">Belongs to the RxLR effector family.</text>
</comment>
<reference evidence="7 8" key="1">
    <citation type="submission" date="2024-09" db="EMBL/GenBank/DDBJ databases">
        <title>Genome sequencing and assembly of Phytophthora oleae, isolate VK10A, causative agent of rot of olive drupes.</title>
        <authorList>
            <person name="Conti Taguali S."/>
            <person name="Riolo M."/>
            <person name="La Spada F."/>
            <person name="Cacciola S.O."/>
            <person name="Dionisio G."/>
        </authorList>
    </citation>
    <scope>NUCLEOTIDE SEQUENCE [LARGE SCALE GENOMIC DNA]</scope>
    <source>
        <strain evidence="7 8">VK10A</strain>
    </source>
</reference>
<gene>
    <name evidence="7" type="ORF">V7S43_013776</name>
</gene>
<dbReference type="Proteomes" id="UP001632037">
    <property type="component" value="Unassembled WGS sequence"/>
</dbReference>
<feature type="signal peptide" evidence="5">
    <location>
        <begin position="1"/>
        <end position="21"/>
    </location>
</feature>
<evidence type="ECO:0000256" key="4">
    <source>
        <dbReference type="ARBA" id="ARBA00022729"/>
    </source>
</evidence>
<evidence type="ECO:0000256" key="3">
    <source>
        <dbReference type="ARBA" id="ARBA00022525"/>
    </source>
</evidence>
<evidence type="ECO:0000256" key="6">
    <source>
        <dbReference type="SAM" id="MobiDB-lite"/>
    </source>
</evidence>
<keyword evidence="3 5" id="KW-0964">Secreted</keyword>
<accession>A0ABD3F3W1</accession>
<comment type="function">
    <text evidence="5">Effector that suppresses plant defense responses during pathogen infection.</text>
</comment>
<dbReference type="EMBL" id="JBIMZQ010000037">
    <property type="protein sequence ID" value="KAL3661167.1"/>
    <property type="molecule type" value="Genomic_DNA"/>
</dbReference>
<evidence type="ECO:0000313" key="7">
    <source>
        <dbReference type="EMBL" id="KAL3661167.1"/>
    </source>
</evidence>
<organism evidence="7 8">
    <name type="scientific">Phytophthora oleae</name>
    <dbReference type="NCBI Taxonomy" id="2107226"/>
    <lineage>
        <taxon>Eukaryota</taxon>
        <taxon>Sar</taxon>
        <taxon>Stramenopiles</taxon>
        <taxon>Oomycota</taxon>
        <taxon>Peronosporomycetes</taxon>
        <taxon>Peronosporales</taxon>
        <taxon>Peronosporaceae</taxon>
        <taxon>Phytophthora</taxon>
    </lineage>
</organism>
<evidence type="ECO:0000256" key="1">
    <source>
        <dbReference type="ARBA" id="ARBA00004613"/>
    </source>
</evidence>
<comment type="caution">
    <text evidence="7">The sequence shown here is derived from an EMBL/GenBank/DDBJ whole genome shotgun (WGS) entry which is preliminary data.</text>
</comment>
<dbReference type="Pfam" id="PF16810">
    <property type="entry name" value="RXLR"/>
    <property type="match status" value="1"/>
</dbReference>
<name>A0ABD3F3W1_9STRA</name>
<dbReference type="AlphaFoldDB" id="A0ABD3F3W1"/>
<keyword evidence="8" id="KW-1185">Reference proteome</keyword>
<proteinExistence type="inferred from homology"/>
<evidence type="ECO:0000313" key="8">
    <source>
        <dbReference type="Proteomes" id="UP001632037"/>
    </source>
</evidence>
<comment type="subcellular location">
    <subcellularLocation>
        <location evidence="1 5">Secreted</location>
    </subcellularLocation>
</comment>
<comment type="domain">
    <text evidence="5">The RxLR-dEER motif acts to carry the protein into the host cell cytoplasm through binding to cell surface phosphatidylinositol-3-phosphate.</text>
</comment>
<feature type="chain" id="PRO_5044815604" description="RxLR effector protein" evidence="5">
    <location>
        <begin position="22"/>
        <end position="128"/>
    </location>
</feature>
<dbReference type="InterPro" id="IPR031825">
    <property type="entry name" value="RXLR"/>
</dbReference>
<sequence>MRIRRVFLMAIAGFLAGGSFGSTLTSAQVIVSDPSVEALAADTNAMTPSRLLRSQKSSKSVDKSEDDDDTNEETRNTMYTQLFPAWYAAGKTPENAYEELKNPSIGDKNWPIYKNYKAYFDMYKTIIP</sequence>
<feature type="region of interest" description="Disordered" evidence="6">
    <location>
        <begin position="50"/>
        <end position="76"/>
    </location>
</feature>
<protein>
    <recommendedName>
        <fullName evidence="5">RxLR effector protein</fullName>
    </recommendedName>
</protein>
<evidence type="ECO:0000256" key="5">
    <source>
        <dbReference type="RuleBase" id="RU367124"/>
    </source>
</evidence>
<keyword evidence="4 5" id="KW-0732">Signal</keyword>